<dbReference type="GeneID" id="66937214"/>
<evidence type="ECO:0000313" key="2">
    <source>
        <dbReference type="EMBL" id="GIK05130.1"/>
    </source>
</evidence>
<dbReference type="RefSeq" id="XP_043128316.1">
    <property type="nucleotide sequence ID" value="XM_043272381.1"/>
</dbReference>
<organism evidence="2 3">
    <name type="scientific">Aspergillus viridinutans</name>
    <dbReference type="NCBI Taxonomy" id="75553"/>
    <lineage>
        <taxon>Eukaryota</taxon>
        <taxon>Fungi</taxon>
        <taxon>Dikarya</taxon>
        <taxon>Ascomycota</taxon>
        <taxon>Pezizomycotina</taxon>
        <taxon>Eurotiomycetes</taxon>
        <taxon>Eurotiomycetidae</taxon>
        <taxon>Eurotiales</taxon>
        <taxon>Aspergillaceae</taxon>
        <taxon>Aspergillus</taxon>
        <taxon>Aspergillus subgen. Fumigati</taxon>
    </lineage>
</organism>
<name>A0A9P3BZH8_ASPVI</name>
<keyword evidence="3" id="KW-1185">Reference proteome</keyword>
<feature type="chain" id="PRO_5040481606" evidence="1">
    <location>
        <begin position="20"/>
        <end position="120"/>
    </location>
</feature>
<gene>
    <name evidence="2" type="ORF">Aspvir_009232</name>
</gene>
<keyword evidence="1" id="KW-0732">Signal</keyword>
<dbReference type="EMBL" id="BOPL01000008">
    <property type="protein sequence ID" value="GIK05130.1"/>
    <property type="molecule type" value="Genomic_DNA"/>
</dbReference>
<proteinExistence type="predicted"/>
<reference evidence="2 3" key="1">
    <citation type="submission" date="2021-02" db="EMBL/GenBank/DDBJ databases">
        <title>Pan-genome distribution and transcriptional activeness of fungal secondary metabolism genes in Aspergillus section Fumigati.</title>
        <authorList>
            <person name="Takahashi H."/>
            <person name="Umemura M."/>
            <person name="Ninomiya A."/>
            <person name="Kusuya Y."/>
            <person name="Urayama S."/>
            <person name="Shimizu M."/>
            <person name="Watanabe A."/>
            <person name="Kamei K."/>
            <person name="Yaguchi T."/>
            <person name="Hagiwara D."/>
        </authorList>
    </citation>
    <scope>NUCLEOTIDE SEQUENCE [LARGE SCALE GENOMIC DNA]</scope>
    <source>
        <strain evidence="2 3">IFM 47045</strain>
    </source>
</reference>
<dbReference type="AlphaFoldDB" id="A0A9P3BZH8"/>
<evidence type="ECO:0000313" key="3">
    <source>
        <dbReference type="Proteomes" id="UP000710440"/>
    </source>
</evidence>
<accession>A0A9P3BZH8</accession>
<sequence length="120" mass="13166">MKGLIAQLILELVADVLYCGLVSDPRSKSVVSLALIASVPRSIYEEMALQCWRGIPAVARLLNRTQQRRRRRTLSGSWFNIGASDSSSYALDQTTLKEGCASLQATTLPPRPARITADYA</sequence>
<comment type="caution">
    <text evidence="2">The sequence shown here is derived from an EMBL/GenBank/DDBJ whole genome shotgun (WGS) entry which is preliminary data.</text>
</comment>
<dbReference type="Proteomes" id="UP000710440">
    <property type="component" value="Unassembled WGS sequence"/>
</dbReference>
<feature type="signal peptide" evidence="1">
    <location>
        <begin position="1"/>
        <end position="19"/>
    </location>
</feature>
<protein>
    <submittedName>
        <fullName evidence="2">Uncharacterized protein</fullName>
    </submittedName>
</protein>
<evidence type="ECO:0000256" key="1">
    <source>
        <dbReference type="SAM" id="SignalP"/>
    </source>
</evidence>